<evidence type="ECO:0008006" key="3">
    <source>
        <dbReference type="Google" id="ProtNLM"/>
    </source>
</evidence>
<protein>
    <recommendedName>
        <fullName evidence="3">Rad50/SbcC-type AAA domain-containing protein</fullName>
    </recommendedName>
</protein>
<proteinExistence type="predicted"/>
<accession>A0ABU1E0B7</accession>
<sequence length="629" mass="74389">MKRITKIELENCRAYYNNYIINLPKGENLLIYGENGSGKSSLFKSFHDFFKSSIITQNFSKNLFNKDTDGKIELTFSEINTSDRENILSSNNYKFSDTVSNNNISFIKEASLLNGFLDYTDLLKIYLKSEPNPNLFDLVILNLLGEFIPVHTGVSTSIGAQYNFLIKNLITDAWTRQSKCHKHGLRLLPDFERNLRTTLDSMFVIVNEYLINFFDLQDITIEYILQPINFNYPNNSRKSWFLNTDLRLKILKNGEELGNEYKEYLNEARLSSVAVCLYLSSLQLFPSQIEFKLIYLDDIFIGLDTSNRIPIINILIKHFSDYQIIISTYDKNFFEVCNHKLCQGPDNKQWKSIEFYVGEYNISETKTIDVPIVLQNNNDLSKARFHLYNNERPDYPAAANYFRKYLEKKLSDVFPKEIFKDGNYEQIDSYKLSKIFNLCRNFIKDVDENLPELDEINSYLFILLHPLSHYNTSIHTYKKDLKEVDLIIKQLFENESKFDFLKNIKFCSFNTTVQIEFHINKYNIWHYEFFIKKPLFYNISTKTFSNCDLVCTKFYSLKNNVQQPAKTLNRGTSNIKYQSIEKSYEEITKIILKSYRFFNRPDCLFDKVRIFNGVEWENLDFKIRKKFRK</sequence>
<reference evidence="1 2" key="1">
    <citation type="submission" date="2023-08" db="EMBL/GenBank/DDBJ databases">
        <authorList>
            <person name="Maltman C."/>
        </authorList>
    </citation>
    <scope>NUCLEOTIDE SEQUENCE [LARGE SCALE GENOMIC DNA]</scope>
    <source>
        <strain evidence="1 2">ES2</strain>
    </source>
</reference>
<dbReference type="SUPFAM" id="SSF52540">
    <property type="entry name" value="P-loop containing nucleoside triphosphate hydrolases"/>
    <property type="match status" value="1"/>
</dbReference>
<evidence type="ECO:0000313" key="1">
    <source>
        <dbReference type="EMBL" id="MDR4951236.1"/>
    </source>
</evidence>
<dbReference type="RefSeq" id="WP_309521516.1">
    <property type="nucleotide sequence ID" value="NZ_JAVIXS010000001.1"/>
</dbReference>
<organism evidence="1 2">
    <name type="scientific">Chryseobacterium metallicongregator</name>
    <dbReference type="NCBI Taxonomy" id="3073042"/>
    <lineage>
        <taxon>Bacteria</taxon>
        <taxon>Pseudomonadati</taxon>
        <taxon>Bacteroidota</taxon>
        <taxon>Flavobacteriia</taxon>
        <taxon>Flavobacteriales</taxon>
        <taxon>Weeksellaceae</taxon>
        <taxon>Chryseobacterium group</taxon>
        <taxon>Chryseobacterium</taxon>
    </lineage>
</organism>
<dbReference type="EMBL" id="JAVIXS010000001">
    <property type="protein sequence ID" value="MDR4951236.1"/>
    <property type="molecule type" value="Genomic_DNA"/>
</dbReference>
<keyword evidence="2" id="KW-1185">Reference proteome</keyword>
<dbReference type="InterPro" id="IPR027417">
    <property type="entry name" value="P-loop_NTPase"/>
</dbReference>
<comment type="caution">
    <text evidence="1">The sequence shown here is derived from an EMBL/GenBank/DDBJ whole genome shotgun (WGS) entry which is preliminary data.</text>
</comment>
<dbReference type="Gene3D" id="3.40.50.300">
    <property type="entry name" value="P-loop containing nucleotide triphosphate hydrolases"/>
    <property type="match status" value="2"/>
</dbReference>
<evidence type="ECO:0000313" key="2">
    <source>
        <dbReference type="Proteomes" id="UP001260959"/>
    </source>
</evidence>
<dbReference type="Proteomes" id="UP001260959">
    <property type="component" value="Unassembled WGS sequence"/>
</dbReference>
<gene>
    <name evidence="1" type="ORF">REB14_03430</name>
</gene>
<name>A0ABU1E0B7_9FLAO</name>